<evidence type="ECO:0000313" key="2">
    <source>
        <dbReference type="Proteomes" id="UP000004550"/>
    </source>
</evidence>
<organism evidence="1 2">
    <name type="scientific">Sphingobium indicum (strain DSM 16412 / CCM 7286 / MTCC 6364 / B90A)</name>
    <dbReference type="NCBI Taxonomy" id="861109"/>
    <lineage>
        <taxon>Bacteria</taxon>
        <taxon>Pseudomonadati</taxon>
        <taxon>Pseudomonadota</taxon>
        <taxon>Alphaproteobacteria</taxon>
        <taxon>Sphingomonadales</taxon>
        <taxon>Sphingomonadaceae</taxon>
        <taxon>Sphingobium</taxon>
    </lineage>
</organism>
<dbReference type="KEGG" id="sinb:SIDU_06085"/>
<dbReference type="RefSeq" id="WP_007685935.1">
    <property type="nucleotide sequence ID" value="NZ_CP013070.1"/>
</dbReference>
<sequence length="73" mass="8107">MEHKLPTDAEMLQRIETFCAEHSLPPTTFGRLAVGDGNLVTGLRRDRSMTLRTGQRIIDFMASYRAGVAEKAA</sequence>
<dbReference type="Proteomes" id="UP000004550">
    <property type="component" value="Chromosome"/>
</dbReference>
<dbReference type="EMBL" id="CP013070">
    <property type="protein sequence ID" value="APL94109.1"/>
    <property type="molecule type" value="Genomic_DNA"/>
</dbReference>
<proteinExistence type="predicted"/>
<gene>
    <name evidence="1" type="ORF">SIDU_06085</name>
</gene>
<protein>
    <submittedName>
        <fullName evidence="1">Uncharacterized protein</fullName>
    </submittedName>
</protein>
<accession>A0A1L5BML1</accession>
<reference evidence="1 2" key="1">
    <citation type="journal article" date="2012" name="J. Bacteriol.">
        <title>Genome sequence of Sphingobium indicum B90A, a hexachlorocyclohexane-degrading bacterium.</title>
        <authorList>
            <person name="Anand S."/>
            <person name="Sangwan N."/>
            <person name="Lata P."/>
            <person name="Kaur J."/>
            <person name="Dua A."/>
            <person name="Singh A.K."/>
            <person name="Verma M."/>
            <person name="Kaur J."/>
            <person name="Khurana J.P."/>
            <person name="Khurana P."/>
            <person name="Mathur S."/>
            <person name="Lal R."/>
        </authorList>
    </citation>
    <scope>NUCLEOTIDE SEQUENCE [LARGE SCALE GENOMIC DNA]</scope>
    <source>
        <strain evidence="2">DSM 16412 / CCM 7286 / MTCC 6364 / B90A</strain>
    </source>
</reference>
<name>A0A1L5BML1_SPHIB</name>
<evidence type="ECO:0000313" key="1">
    <source>
        <dbReference type="EMBL" id="APL94109.1"/>
    </source>
</evidence>
<dbReference type="AlphaFoldDB" id="A0A1L5BML1"/>